<protein>
    <recommendedName>
        <fullName evidence="3">Transcriptional regulator, AbiEi antitoxin, Type IV TA system</fullName>
    </recommendedName>
</protein>
<evidence type="ECO:0000313" key="1">
    <source>
        <dbReference type="EMBL" id="GAA4390400.1"/>
    </source>
</evidence>
<dbReference type="EMBL" id="BAABGL010000010">
    <property type="protein sequence ID" value="GAA4390400.1"/>
    <property type="molecule type" value="Genomic_DNA"/>
</dbReference>
<gene>
    <name evidence="1" type="ORF">GCM10023167_16920</name>
</gene>
<evidence type="ECO:0008006" key="3">
    <source>
        <dbReference type="Google" id="ProtNLM"/>
    </source>
</evidence>
<dbReference type="RefSeq" id="WP_295687664.1">
    <property type="nucleotide sequence ID" value="NZ_BAABGL010000010.1"/>
</dbReference>
<name>A0ABP8JG72_9MICO</name>
<organism evidence="1 2">
    <name type="scientific">Brevibacterium pityocampae</name>
    <dbReference type="NCBI Taxonomy" id="506594"/>
    <lineage>
        <taxon>Bacteria</taxon>
        <taxon>Bacillati</taxon>
        <taxon>Actinomycetota</taxon>
        <taxon>Actinomycetes</taxon>
        <taxon>Micrococcales</taxon>
        <taxon>Brevibacteriaceae</taxon>
        <taxon>Brevibacterium</taxon>
    </lineage>
</organism>
<reference evidence="2" key="1">
    <citation type="journal article" date="2019" name="Int. J. Syst. Evol. Microbiol.">
        <title>The Global Catalogue of Microorganisms (GCM) 10K type strain sequencing project: providing services to taxonomists for standard genome sequencing and annotation.</title>
        <authorList>
            <consortium name="The Broad Institute Genomics Platform"/>
            <consortium name="The Broad Institute Genome Sequencing Center for Infectious Disease"/>
            <person name="Wu L."/>
            <person name="Ma J."/>
        </authorList>
    </citation>
    <scope>NUCLEOTIDE SEQUENCE [LARGE SCALE GENOMIC DNA]</scope>
    <source>
        <strain evidence="2">JCM 17808</strain>
    </source>
</reference>
<keyword evidence="2" id="KW-1185">Reference proteome</keyword>
<accession>A0ABP8JG72</accession>
<sequence>MAAHRIPLYFNPDDHDSYDLSSYSVTARGHVRAPHHGVREHPEWRKTIEIPDWADEDWKTIHLRQLGLQHVRPDCAASHTSAAVLHGMAVPQDLLRHSHVTSMIGVVPIRRRGVKGHSAELLDVVEEWDLRIVARDQTLRQIAGMLGVRDMTIALDCLLGTWHGEASATLDSLRAVAEAPVRYRGRSTFRAALDRARPGVDSPRETSLRLVLVDGGLPEPVVHPPVHIRALGRTIHPDVGYVEQRLAVEYEGEHHRTDPVQWAVDIERGQAFESEGWRRTRVTKDMPEAEVVALTAAALDASPTVRGFGA</sequence>
<dbReference type="Proteomes" id="UP001500642">
    <property type="component" value="Unassembled WGS sequence"/>
</dbReference>
<comment type="caution">
    <text evidence="1">The sequence shown here is derived from an EMBL/GenBank/DDBJ whole genome shotgun (WGS) entry which is preliminary data.</text>
</comment>
<proteinExistence type="predicted"/>
<evidence type="ECO:0000313" key="2">
    <source>
        <dbReference type="Proteomes" id="UP001500642"/>
    </source>
</evidence>